<dbReference type="Pfam" id="PF07157">
    <property type="entry name" value="DNA_circ_N"/>
    <property type="match status" value="1"/>
</dbReference>
<dbReference type="AlphaFoldDB" id="C7RKZ7"/>
<dbReference type="eggNOG" id="COG4228">
    <property type="taxonomic scope" value="Bacteria"/>
</dbReference>
<dbReference type="HOGENOM" id="CLU_118455_0_0_4"/>
<reference evidence="2" key="1">
    <citation type="submission" date="2009-08" db="EMBL/GenBank/DDBJ databases">
        <authorList>
            <consortium name="US DOE Joint Genome Institute"/>
            <person name="Lucas S."/>
            <person name="Copeland A."/>
            <person name="Lapidus A."/>
            <person name="Glavina del Rio T."/>
            <person name="Dalin E."/>
            <person name="Tice H."/>
            <person name="Bruce D."/>
            <person name="Barry K."/>
            <person name="Pitluck S."/>
            <person name="Lowry S."/>
            <person name="Larimer F."/>
            <person name="Land M."/>
            <person name="Hauser L."/>
            <person name="Kyrpides N."/>
            <person name="Ivanova N."/>
            <person name="McMahon K.D."/>
            <person name="Hugenholtz P."/>
        </authorList>
    </citation>
    <scope>NUCLEOTIDE SEQUENCE</scope>
    <source>
        <strain evidence="2">UW-1</strain>
    </source>
</reference>
<accession>C7RKZ7</accession>
<protein>
    <recommendedName>
        <fullName evidence="1">DNA circulation N-terminal domain-containing protein</fullName>
    </recommendedName>
</protein>
<evidence type="ECO:0000259" key="1">
    <source>
        <dbReference type="Pfam" id="PF07157"/>
    </source>
</evidence>
<dbReference type="STRING" id="522306.CAP2UW1_0468"/>
<dbReference type="KEGG" id="app:CAP2UW1_0468"/>
<feature type="domain" description="DNA circulation N-terminal" evidence="1">
    <location>
        <begin position="15"/>
        <end position="77"/>
    </location>
</feature>
<reference evidence="2" key="2">
    <citation type="submission" date="2009-09" db="EMBL/GenBank/DDBJ databases">
        <title>Complete sequence of chromosome of Candidatus Accumulibacter phosphatis clade IIA str. UW-1.</title>
        <authorList>
            <consortium name="US DOE Joint Genome Institute"/>
            <person name="Martin H.G."/>
            <person name="Ivanova N."/>
            <person name="Kunin V."/>
            <person name="Warnecke F."/>
            <person name="Barry K."/>
            <person name="He S."/>
            <person name="Salamov A."/>
            <person name="Szeto E."/>
            <person name="Dalin E."/>
            <person name="Pangilinan J.L."/>
            <person name="Lapidus A."/>
            <person name="Lowry S."/>
            <person name="Kyrpides N.C."/>
            <person name="McMahon K.D."/>
            <person name="Hugenholtz P."/>
        </authorList>
    </citation>
    <scope>NUCLEOTIDE SEQUENCE [LARGE SCALE GENOMIC DNA]</scope>
    <source>
        <strain evidence="2">UW-1</strain>
    </source>
</reference>
<organism evidence="2">
    <name type="scientific">Accumulibacter regalis</name>
    <dbReference type="NCBI Taxonomy" id="522306"/>
    <lineage>
        <taxon>Bacteria</taxon>
        <taxon>Pseudomonadati</taxon>
        <taxon>Pseudomonadota</taxon>
        <taxon>Betaproteobacteria</taxon>
        <taxon>Candidatus Accumulibacter</taxon>
    </lineage>
</organism>
<evidence type="ECO:0000313" key="2">
    <source>
        <dbReference type="EMBL" id="ACV33819.1"/>
    </source>
</evidence>
<sequence length="198" mass="20641">MALEIAGVAMDKLVSIEASEAARFVRHAVPGLAGELAQDLGRPSVRIRVRGVFYGGDAGDRLKQLRDHLLARQPVDFLCELTGDGYFSQVLVDQLDVAERAGYPDEYDYECVVTEYVPPPPPPAGGLLDGLDAGILDEATALMDDVQNALAQVAGLTSLLAGASDFANPTTRLPAMLDGFTGIAGGSAASLGGIGDLL</sequence>
<name>C7RKZ7_ACCRE</name>
<proteinExistence type="predicted"/>
<dbReference type="InterPro" id="IPR009826">
    <property type="entry name" value="DNA_circ_N"/>
</dbReference>
<gene>
    <name evidence="2" type="ordered locus">CAP2UW1_0468</name>
</gene>
<dbReference type="OrthoDB" id="8617362at2"/>
<dbReference type="EMBL" id="CP001715">
    <property type="protein sequence ID" value="ACV33819.1"/>
    <property type="molecule type" value="Genomic_DNA"/>
</dbReference>